<dbReference type="PANTHER" id="PTHR12147">
    <property type="entry name" value="METALLOPEPTIDASE M28 FAMILY MEMBER"/>
    <property type="match status" value="1"/>
</dbReference>
<feature type="transmembrane region" description="Helical" evidence="1">
    <location>
        <begin position="526"/>
        <end position="546"/>
    </location>
</feature>
<reference evidence="3" key="1">
    <citation type="submission" date="2021-01" db="EMBL/GenBank/DDBJ databases">
        <title>Whole genome shotgun sequence of Actinoplanes nipponensis NBRC 14063.</title>
        <authorList>
            <person name="Komaki H."/>
            <person name="Tamura T."/>
        </authorList>
    </citation>
    <scope>NUCLEOTIDE SEQUENCE</scope>
    <source>
        <strain evidence="3">NBRC 14063</strain>
    </source>
</reference>
<feature type="transmembrane region" description="Helical" evidence="1">
    <location>
        <begin position="419"/>
        <end position="440"/>
    </location>
</feature>
<protein>
    <submittedName>
        <fullName evidence="3">Aminopeptidase</fullName>
    </submittedName>
</protein>
<evidence type="ECO:0000313" key="4">
    <source>
        <dbReference type="Proteomes" id="UP000647172"/>
    </source>
</evidence>
<feature type="transmembrane region" description="Helical" evidence="1">
    <location>
        <begin position="567"/>
        <end position="589"/>
    </location>
</feature>
<evidence type="ECO:0000313" key="3">
    <source>
        <dbReference type="EMBL" id="GIE52738.1"/>
    </source>
</evidence>
<evidence type="ECO:0000256" key="1">
    <source>
        <dbReference type="SAM" id="Phobius"/>
    </source>
</evidence>
<dbReference type="EMBL" id="BOMQ01000074">
    <property type="protein sequence ID" value="GIE52738.1"/>
    <property type="molecule type" value="Genomic_DNA"/>
</dbReference>
<keyword evidence="3" id="KW-0378">Hydrolase</keyword>
<dbReference type="GO" id="GO:0008235">
    <property type="term" value="F:metalloexopeptidase activity"/>
    <property type="evidence" value="ECO:0007669"/>
    <property type="project" value="InterPro"/>
</dbReference>
<dbReference type="Gene3D" id="3.40.630.10">
    <property type="entry name" value="Zn peptidases"/>
    <property type="match status" value="1"/>
</dbReference>
<keyword evidence="1" id="KW-0812">Transmembrane</keyword>
<feature type="domain" description="Peptidase M28" evidence="2">
    <location>
        <begin position="125"/>
        <end position="312"/>
    </location>
</feature>
<gene>
    <name evidence="3" type="ORF">Ani05nite_62720</name>
</gene>
<dbReference type="AlphaFoldDB" id="A0A919JKZ3"/>
<dbReference type="GO" id="GO:0006508">
    <property type="term" value="P:proteolysis"/>
    <property type="evidence" value="ECO:0007669"/>
    <property type="project" value="InterPro"/>
</dbReference>
<dbReference type="InterPro" id="IPR045175">
    <property type="entry name" value="M28_fam"/>
</dbReference>
<dbReference type="Pfam" id="PF04389">
    <property type="entry name" value="Peptidase_M28"/>
    <property type="match status" value="1"/>
</dbReference>
<keyword evidence="3" id="KW-0031">Aminopeptidase</keyword>
<accession>A0A919JKZ3</accession>
<dbReference type="GO" id="GO:0004177">
    <property type="term" value="F:aminopeptidase activity"/>
    <property type="evidence" value="ECO:0007669"/>
    <property type="project" value="UniProtKB-KW"/>
</dbReference>
<organism evidence="3 4">
    <name type="scientific">Actinoplanes nipponensis</name>
    <dbReference type="NCBI Taxonomy" id="135950"/>
    <lineage>
        <taxon>Bacteria</taxon>
        <taxon>Bacillati</taxon>
        <taxon>Actinomycetota</taxon>
        <taxon>Actinomycetes</taxon>
        <taxon>Micromonosporales</taxon>
        <taxon>Micromonosporaceae</taxon>
        <taxon>Actinoplanes</taxon>
    </lineage>
</organism>
<dbReference type="Proteomes" id="UP000647172">
    <property type="component" value="Unassembled WGS sequence"/>
</dbReference>
<feature type="transmembrane region" description="Helical" evidence="1">
    <location>
        <begin position="473"/>
        <end position="492"/>
    </location>
</feature>
<keyword evidence="1" id="KW-1133">Transmembrane helix</keyword>
<comment type="caution">
    <text evidence="3">The sequence shown here is derived from an EMBL/GenBank/DDBJ whole genome shotgun (WGS) entry which is preliminary data.</text>
</comment>
<feature type="transmembrane region" description="Helical" evidence="1">
    <location>
        <begin position="499"/>
        <end position="520"/>
    </location>
</feature>
<feature type="transmembrane region" description="Helical" evidence="1">
    <location>
        <begin position="447"/>
        <end position="467"/>
    </location>
</feature>
<dbReference type="RefSeq" id="WP_239130820.1">
    <property type="nucleotide sequence ID" value="NZ_BAAAYJ010000108.1"/>
</dbReference>
<evidence type="ECO:0000259" key="2">
    <source>
        <dbReference type="Pfam" id="PF04389"/>
    </source>
</evidence>
<dbReference type="InterPro" id="IPR007484">
    <property type="entry name" value="Peptidase_M28"/>
</dbReference>
<keyword evidence="3" id="KW-0645">Protease</keyword>
<keyword evidence="1" id="KW-0472">Membrane</keyword>
<feature type="transmembrane region" description="Helical" evidence="1">
    <location>
        <begin position="346"/>
        <end position="364"/>
    </location>
</feature>
<feature type="transmembrane region" description="Helical" evidence="1">
    <location>
        <begin position="376"/>
        <end position="399"/>
    </location>
</feature>
<dbReference type="PANTHER" id="PTHR12147:SF26">
    <property type="entry name" value="PEPTIDASE M28 DOMAIN-CONTAINING PROTEIN"/>
    <property type="match status" value="1"/>
</dbReference>
<dbReference type="SUPFAM" id="SSF53187">
    <property type="entry name" value="Zn-dependent exopeptidases"/>
    <property type="match status" value="1"/>
</dbReference>
<proteinExistence type="predicted"/>
<name>A0A919JKZ3_9ACTN</name>
<keyword evidence="4" id="KW-1185">Reference proteome</keyword>
<sequence>MGAPRIEAASRALARPTSRPGAALAAVALLLFVAGAALQSVRPPAASGSGAPAGEFSAGRAFQLVRTIGAEPHVAGSAPADAVREHLLTTLRGLGLTPEVQDTVTVQGGRLSSSAGGTGLARVRNVVTLLPGTASTGRIFLVAHYDSAQVSPGGNDDGAGTAAILETARALTAGPRLRNDVVLVLTDAEEACLCGAKAFVDQHPLARAGGVVLNLEARGSAGPAIMFETAADNAGLTGVFATAPKPVGTSFAVEIYRLLPNDTDFTPFREAGFTGFNSAYIDGAAVYHAPTDTPARMDRDSLQHLGANALALTRELGGRDLPGLRARGDATYFPVPGGLAAYPGDLTWPLAALALVAVLALAWLARRRGRTTSGRLAGGFVLALVPVLAAPVAAQLLWAMLKLIRPGYAEQLIDPYRPLWYRLAIVALTAAIVLAWYALLRRRLTPAALAVGGLGWLAVLGLVLAAVAPGGSYLAALPALAGALAGIAAVLLRGWWSVLAVTVGAAVAVVVLLPTVVMFFPALGLVLGGAGAFITTLLALALLPVVDLLHPEAGGQRGMAAARARRLGAAPTLLAVLTTLACLATGLAVDRFDAAHPAPTHLMYALDTDTGQARWLSEEARPQRWTSQYVSGARTPVTDTLPAFGTEELLTGPAQPAQVPAPALTPGTDTTAGELRTVTFRLSTQRRARLLTLHVNAEATVTRATVAGREVPTGTKAGGPWGFGFVFHAPPADGVQVSLTVPAGVPLKLRVMDATDGLSSVPGFRARPADVGVRGSHSSEMLAVAHTYPL</sequence>